<evidence type="ECO:0000256" key="2">
    <source>
        <dbReference type="ARBA" id="ARBA00004362"/>
    </source>
</evidence>
<evidence type="ECO:0000256" key="4">
    <source>
        <dbReference type="ARBA" id="ARBA00023002"/>
    </source>
</evidence>
<feature type="non-terminal residue" evidence="12">
    <location>
        <position position="252"/>
    </location>
</feature>
<dbReference type="SUPFAM" id="SSF54373">
    <property type="entry name" value="FAD-linked reductases, C-terminal domain"/>
    <property type="match status" value="1"/>
</dbReference>
<dbReference type="Gene3D" id="3.50.50.60">
    <property type="entry name" value="FAD/NAD(P)-binding domain"/>
    <property type="match status" value="1"/>
</dbReference>
<evidence type="ECO:0000256" key="7">
    <source>
        <dbReference type="ARBA" id="ARBA00049354"/>
    </source>
</evidence>
<evidence type="ECO:0000256" key="5">
    <source>
        <dbReference type="ARBA" id="ARBA00045409"/>
    </source>
</evidence>
<accession>A0A8S4NND6</accession>
<dbReference type="InterPro" id="IPR050703">
    <property type="entry name" value="Flavin_MAO"/>
</dbReference>
<dbReference type="GO" id="GO:0097621">
    <property type="term" value="F:monoamine oxidase activity"/>
    <property type="evidence" value="ECO:0007669"/>
    <property type="project" value="UniProtKB-EC"/>
</dbReference>
<evidence type="ECO:0000256" key="6">
    <source>
        <dbReference type="ARBA" id="ARBA00048448"/>
    </source>
</evidence>
<comment type="caution">
    <text evidence="12">The sequence shown here is derived from an EMBL/GenBank/DDBJ whole genome shotgun (WGS) entry which is preliminary data.</text>
</comment>
<dbReference type="OrthoDB" id="7777654at2759"/>
<proteinExistence type="inferred from homology"/>
<comment type="subcellular location">
    <subcellularLocation>
        <location evidence="2">Mitochondrion outer membrane</location>
        <topology evidence="2">Single-pass type IV membrane protein</topology>
        <orientation evidence="2">Cytoplasmic side</orientation>
    </subcellularLocation>
</comment>
<dbReference type="PANTHER" id="PTHR43563">
    <property type="entry name" value="AMINE OXIDASE"/>
    <property type="match status" value="1"/>
</dbReference>
<evidence type="ECO:0000256" key="9">
    <source>
        <dbReference type="PIRSR" id="PIRSR601613-1"/>
    </source>
</evidence>
<dbReference type="GO" id="GO:0050660">
    <property type="term" value="F:flavin adenine dinucleotide binding"/>
    <property type="evidence" value="ECO:0007669"/>
    <property type="project" value="TreeGrafter"/>
</dbReference>
<dbReference type="InterPro" id="IPR002937">
    <property type="entry name" value="Amino_oxidase"/>
</dbReference>
<name>A0A8S4NND6_OWEFU</name>
<dbReference type="InterPro" id="IPR036188">
    <property type="entry name" value="FAD/NAD-bd_sf"/>
</dbReference>
<comment type="function">
    <text evidence="5">Catalyzes the oxidative deamination of primary and some secondary amines such as neurotransmitters, and exogenous amines including the tertiary amine, neurotoxin 1-methyl-4-phenyl-1,2,3,6-tetrahydropyridine (MPTP), with concomitant reduction of oxygen to hydrogen peroxide and participates in the metabolism of neuroactive and vasoactive amines in the central nervous system and peripheral tissues. Preferentially degrades benzylamine and phenylethylamine.</text>
</comment>
<feature type="binding site" evidence="9">
    <location>
        <position position="123"/>
    </location>
    <ligand>
        <name>substrate</name>
    </ligand>
</feature>
<keyword evidence="10" id="KW-0274">FAD</keyword>
<protein>
    <recommendedName>
        <fullName evidence="10">Amine oxidase</fullName>
        <ecNumber evidence="10">1.4.3.-</ecNumber>
    </recommendedName>
</protein>
<comment type="similarity">
    <text evidence="3 10">Belongs to the flavin monoamine oxidase family.</text>
</comment>
<keyword evidence="4 10" id="KW-0560">Oxidoreductase</keyword>
<dbReference type="Proteomes" id="UP000749559">
    <property type="component" value="Unassembled WGS sequence"/>
</dbReference>
<feature type="binding site" evidence="9">
    <location>
        <position position="207"/>
    </location>
    <ligand>
        <name>FAD</name>
        <dbReference type="ChEBI" id="CHEBI:57692"/>
    </ligand>
</feature>
<gene>
    <name evidence="12" type="ORF">OFUS_LOCUS8225</name>
</gene>
<feature type="binding site" evidence="9">
    <location>
        <position position="15"/>
    </location>
    <ligand>
        <name>FAD</name>
        <dbReference type="ChEBI" id="CHEBI:57692"/>
    </ligand>
</feature>
<sequence length="252" mass="28674">MAETLGDKVLLSHPVNRIEQRESIARVYCENGEMYEGKHVISSIPQALLNRVRFVPPLPPMKLQLIQRIPMGSIIKTMMFYKTAFWRDMNLSGQAVSHDGPVGYTMPDDFAEEKNSTPAIMGFILANESRDMCDMSKEERKNALCKHYAKLFRCDKFLEPIYYVEKNWMEEEFSGGCYVSSMPPGVLTKYGKYLREPVGKVYFAGTETATYHSGYMEGAVQSGERAAREILHVLGKISSDEIWQDEPYPGVI</sequence>
<dbReference type="EMBL" id="CAIIXF020000004">
    <property type="protein sequence ID" value="CAH1781670.1"/>
    <property type="molecule type" value="Genomic_DNA"/>
</dbReference>
<dbReference type="PANTHER" id="PTHR43563:SF1">
    <property type="entry name" value="AMINE OXIDASE [FLAVIN-CONTAINING] B"/>
    <property type="match status" value="1"/>
</dbReference>
<evidence type="ECO:0000313" key="12">
    <source>
        <dbReference type="EMBL" id="CAH1781670.1"/>
    </source>
</evidence>
<evidence type="ECO:0000259" key="11">
    <source>
        <dbReference type="Pfam" id="PF01593"/>
    </source>
</evidence>
<organism evidence="12 13">
    <name type="scientific">Owenia fusiformis</name>
    <name type="common">Polychaete worm</name>
    <dbReference type="NCBI Taxonomy" id="6347"/>
    <lineage>
        <taxon>Eukaryota</taxon>
        <taxon>Metazoa</taxon>
        <taxon>Spiralia</taxon>
        <taxon>Lophotrochozoa</taxon>
        <taxon>Annelida</taxon>
        <taxon>Polychaeta</taxon>
        <taxon>Sedentaria</taxon>
        <taxon>Canalipalpata</taxon>
        <taxon>Sabellida</taxon>
        <taxon>Oweniida</taxon>
        <taxon>Oweniidae</taxon>
        <taxon>Owenia</taxon>
    </lineage>
</organism>
<comment type="catalytic activity">
    <reaction evidence="8">
        <text>N-acetylputrescine + O2 + H2O = 4-acetamidobutanal + H2O2 + NH4(+)</text>
        <dbReference type="Rhea" id="RHEA:70283"/>
        <dbReference type="ChEBI" id="CHEBI:7386"/>
        <dbReference type="ChEBI" id="CHEBI:15377"/>
        <dbReference type="ChEBI" id="CHEBI:15379"/>
        <dbReference type="ChEBI" id="CHEBI:16240"/>
        <dbReference type="ChEBI" id="CHEBI:28938"/>
        <dbReference type="ChEBI" id="CHEBI:58263"/>
    </reaction>
    <physiologicalReaction direction="left-to-right" evidence="8">
        <dbReference type="Rhea" id="RHEA:70284"/>
    </physiologicalReaction>
</comment>
<evidence type="ECO:0000256" key="3">
    <source>
        <dbReference type="ARBA" id="ARBA00005995"/>
    </source>
</evidence>
<keyword evidence="13" id="KW-1185">Reference proteome</keyword>
<evidence type="ECO:0000256" key="1">
    <source>
        <dbReference type="ARBA" id="ARBA00001974"/>
    </source>
</evidence>
<comment type="cofactor">
    <cofactor evidence="1 10">
        <name>FAD</name>
        <dbReference type="ChEBI" id="CHEBI:57692"/>
    </cofactor>
</comment>
<dbReference type="Pfam" id="PF01593">
    <property type="entry name" value="Amino_oxidase"/>
    <property type="match status" value="1"/>
</dbReference>
<dbReference type="EC" id="1.4.3.-" evidence="10"/>
<evidence type="ECO:0000256" key="10">
    <source>
        <dbReference type="RuleBase" id="RU362067"/>
    </source>
</evidence>
<comment type="catalytic activity">
    <reaction evidence="6">
        <text>a secondary aliphatic amine + O2 + H2O = a primary amine + an aldehyde + H2O2</text>
        <dbReference type="Rhea" id="RHEA:26414"/>
        <dbReference type="ChEBI" id="CHEBI:15377"/>
        <dbReference type="ChEBI" id="CHEBI:15379"/>
        <dbReference type="ChEBI" id="CHEBI:16240"/>
        <dbReference type="ChEBI" id="CHEBI:17478"/>
        <dbReference type="ChEBI" id="CHEBI:58855"/>
        <dbReference type="ChEBI" id="CHEBI:65296"/>
        <dbReference type="EC" id="1.4.3.4"/>
    </reaction>
</comment>
<dbReference type="InterPro" id="IPR001613">
    <property type="entry name" value="Flavin_amine_oxidase"/>
</dbReference>
<evidence type="ECO:0000256" key="8">
    <source>
        <dbReference type="ARBA" id="ARBA00049430"/>
    </source>
</evidence>
<evidence type="ECO:0000313" key="13">
    <source>
        <dbReference type="Proteomes" id="UP000749559"/>
    </source>
</evidence>
<comment type="catalytic activity">
    <reaction evidence="7">
        <text>benzylamine + O2 + H2O = benzaldehyde + H2O2 + NH4(+)</text>
        <dbReference type="Rhea" id="RHEA:59424"/>
        <dbReference type="ChEBI" id="CHEBI:15377"/>
        <dbReference type="ChEBI" id="CHEBI:15379"/>
        <dbReference type="ChEBI" id="CHEBI:16240"/>
        <dbReference type="ChEBI" id="CHEBI:17169"/>
        <dbReference type="ChEBI" id="CHEBI:28938"/>
        <dbReference type="ChEBI" id="CHEBI:225238"/>
    </reaction>
    <physiologicalReaction direction="left-to-right" evidence="7">
        <dbReference type="Rhea" id="RHEA:59425"/>
    </physiologicalReaction>
</comment>
<dbReference type="GO" id="GO:0005741">
    <property type="term" value="C:mitochondrial outer membrane"/>
    <property type="evidence" value="ECO:0007669"/>
    <property type="project" value="UniProtKB-SubCell"/>
</dbReference>
<dbReference type="GO" id="GO:0008131">
    <property type="term" value="F:primary methylamine oxidase activity"/>
    <property type="evidence" value="ECO:0007669"/>
    <property type="project" value="UniProtKB-ARBA"/>
</dbReference>
<dbReference type="PRINTS" id="PR00757">
    <property type="entry name" value="AMINEOXDASEF"/>
</dbReference>
<keyword evidence="10" id="KW-0285">Flavoprotein</keyword>
<reference evidence="12" key="1">
    <citation type="submission" date="2022-03" db="EMBL/GenBank/DDBJ databases">
        <authorList>
            <person name="Martin C."/>
        </authorList>
    </citation>
    <scope>NUCLEOTIDE SEQUENCE</scope>
</reference>
<dbReference type="AlphaFoldDB" id="A0A8S4NND6"/>
<feature type="domain" description="Amine oxidase" evidence="11">
    <location>
        <begin position="1"/>
        <end position="231"/>
    </location>
</feature>
<dbReference type="SUPFAM" id="SSF51905">
    <property type="entry name" value="FAD/NAD(P)-binding domain"/>
    <property type="match status" value="1"/>
</dbReference>